<dbReference type="GO" id="GO:0046872">
    <property type="term" value="F:metal ion binding"/>
    <property type="evidence" value="ECO:0007669"/>
    <property type="project" value="UniProtKB-KW"/>
</dbReference>
<feature type="compositionally biased region" description="Basic residues" evidence="12">
    <location>
        <begin position="461"/>
        <end position="471"/>
    </location>
</feature>
<organism evidence="15 16">
    <name type="scientific">Dermatophagoides farinae</name>
    <name type="common">American house dust mite</name>
    <dbReference type="NCBI Taxonomy" id="6954"/>
    <lineage>
        <taxon>Eukaryota</taxon>
        <taxon>Metazoa</taxon>
        <taxon>Ecdysozoa</taxon>
        <taxon>Arthropoda</taxon>
        <taxon>Chelicerata</taxon>
        <taxon>Arachnida</taxon>
        <taxon>Acari</taxon>
        <taxon>Acariformes</taxon>
        <taxon>Sarcoptiformes</taxon>
        <taxon>Astigmata</taxon>
        <taxon>Psoroptidia</taxon>
        <taxon>Analgoidea</taxon>
        <taxon>Pyroglyphidae</taxon>
        <taxon>Dermatophagoidinae</taxon>
        <taxon>Dermatophagoides</taxon>
    </lineage>
</organism>
<dbReference type="GO" id="GO:0030182">
    <property type="term" value="P:neuron differentiation"/>
    <property type="evidence" value="ECO:0007669"/>
    <property type="project" value="TreeGrafter"/>
</dbReference>
<evidence type="ECO:0000256" key="6">
    <source>
        <dbReference type="ARBA" id="ARBA00023125"/>
    </source>
</evidence>
<dbReference type="InterPro" id="IPR009057">
    <property type="entry name" value="Homeodomain-like_sf"/>
</dbReference>
<feature type="compositionally biased region" description="Low complexity" evidence="12">
    <location>
        <begin position="397"/>
        <end position="419"/>
    </location>
</feature>
<feature type="compositionally biased region" description="Polar residues" evidence="12">
    <location>
        <begin position="706"/>
        <end position="718"/>
    </location>
</feature>
<reference evidence="15" key="2">
    <citation type="journal article" date="2022" name="Res Sq">
        <title>Comparative Genomics Reveals Insights into the Divergent Evolution of Astigmatic Mites and Household Pest Adaptations.</title>
        <authorList>
            <person name="Xiong Q."/>
            <person name="Wan A.T.-Y."/>
            <person name="Liu X.-Y."/>
            <person name="Fung C.S.-H."/>
            <person name="Xiao X."/>
            <person name="Malainual N."/>
            <person name="Hou J."/>
            <person name="Wang L."/>
            <person name="Wang M."/>
            <person name="Yang K."/>
            <person name="Cui Y."/>
            <person name="Leung E."/>
            <person name="Nong W."/>
            <person name="Shin S.-K."/>
            <person name="Au S."/>
            <person name="Jeong K.Y."/>
            <person name="Chew F.T."/>
            <person name="Hui J."/>
            <person name="Leung T.F."/>
            <person name="Tungtrongchitr A."/>
            <person name="Zhong N."/>
            <person name="Liu Z."/>
            <person name="Tsui S."/>
        </authorList>
    </citation>
    <scope>NUCLEOTIDE SEQUENCE</scope>
    <source>
        <strain evidence="15">Derf</strain>
        <tissue evidence="15">Whole organism</tissue>
    </source>
</reference>
<feature type="region of interest" description="Disordered" evidence="12">
    <location>
        <begin position="540"/>
        <end position="563"/>
    </location>
</feature>
<dbReference type="PROSITE" id="PS00478">
    <property type="entry name" value="LIM_DOMAIN_1"/>
    <property type="match status" value="2"/>
</dbReference>
<dbReference type="InterPro" id="IPR017970">
    <property type="entry name" value="Homeobox_CS"/>
</dbReference>
<evidence type="ECO:0000256" key="2">
    <source>
        <dbReference type="ARBA" id="ARBA00022723"/>
    </source>
</evidence>
<evidence type="ECO:0000259" key="13">
    <source>
        <dbReference type="PROSITE" id="PS50023"/>
    </source>
</evidence>
<keyword evidence="2 10" id="KW-0479">Metal-binding</keyword>
<dbReference type="SMART" id="SM00389">
    <property type="entry name" value="HOX"/>
    <property type="match status" value="1"/>
</dbReference>
<feature type="compositionally biased region" description="Basic residues" evidence="12">
    <location>
        <begin position="424"/>
        <end position="450"/>
    </location>
</feature>
<feature type="region of interest" description="Disordered" evidence="12">
    <location>
        <begin position="641"/>
        <end position="685"/>
    </location>
</feature>
<feature type="DNA-binding region" description="Homeobox" evidence="9">
    <location>
        <begin position="561"/>
        <end position="620"/>
    </location>
</feature>
<feature type="region of interest" description="Disordered" evidence="12">
    <location>
        <begin position="701"/>
        <end position="757"/>
    </location>
</feature>
<dbReference type="FunFam" id="1.10.10.60:FF:000027">
    <property type="entry name" value="LIM/homeobox protein Lhx9"/>
    <property type="match status" value="1"/>
</dbReference>
<sequence>MILPVSSLSISSSSSSPSYSLSSSSSSMMIKEEASSLSIKTSTSSTSSVVMMSDIMTNPAADSVPIGSSLSPNSSSTTVVQASTIPENGNMQMIKCDSMVECAGCGSHIFDRYYLSAVDQHWHVSCLKCSQCKVNLQAEPSCFSRDGLIFCKSDYYRLFTMRRCNRCGEGIYASELVMRVRDHNVYHLQCFTCAWCNVTLAQGDLFGVRDNLVYCRNHYEMLSTNNGQIGNPPLSPIRCYESTSTPPPQLNSTLYSSSLGSISSTPSDLLNRHHHMQTSHPVHHYHHHHSHSSSSSSPNALHHYHNMNQSFHHQVHLGQHHHSSGPLSSSSPPSASIHLNDSHLMGDICSTMAATPYPSTGQHHLPYSPLSITNLSSGGGGGSGSPATPVGGGGGSSMQNSMNGQSPSTTSVTTTTTNTGQSIRKGRPRKRKNVTTSNHQHHQHNHHHHQQQSQLSNSPHSHGHQQQHHSNSHSQSDPESGAINSLSHESLSSPPAPSSRNAHSPVLTNSLDGGGGPLSGLAASIENSCNSQLASSALNSLSSHQSLGSSGNGGNSSNQRTKRMRTSFKHHQLRTMKSYFGINQNPDAKDLKALAQKTGLSKRVLQVWFQNARAKWRRNNLKMMPDTQHELGLNGQTMLNTAIGSHNPSTPSTIISSPSGSTRPYSSPSPAALSPPSSVTADTSSLSHQAAIISVSNAVATAGGPSPQSIPSSKSNLQEAAAFVSGGRGSGTNTNEHHHHHHHHHLNSSSSSSSSSIATGNLISMNFQELY</sequence>
<gene>
    <name evidence="15" type="primary">LHX2_1</name>
    <name evidence="15" type="ORF">DERF_001830</name>
</gene>
<dbReference type="InterPro" id="IPR050453">
    <property type="entry name" value="LIM_Homeobox_TF"/>
</dbReference>
<reference evidence="15" key="1">
    <citation type="submission" date="2013-05" db="EMBL/GenBank/DDBJ databases">
        <authorList>
            <person name="Yim A.K.Y."/>
            <person name="Chan T.F."/>
            <person name="Ji K.M."/>
            <person name="Liu X.Y."/>
            <person name="Zhou J.W."/>
            <person name="Li R.Q."/>
            <person name="Yang K.Y."/>
            <person name="Li J."/>
            <person name="Li M."/>
            <person name="Law P.T.W."/>
            <person name="Wu Y.L."/>
            <person name="Cai Z.L."/>
            <person name="Qin H."/>
            <person name="Bao Y."/>
            <person name="Leung R.K.K."/>
            <person name="Ng P.K.S."/>
            <person name="Zou J."/>
            <person name="Zhong X.J."/>
            <person name="Ran P.X."/>
            <person name="Zhong N.S."/>
            <person name="Liu Z.G."/>
            <person name="Tsui S.K.W."/>
        </authorList>
    </citation>
    <scope>NUCLEOTIDE SEQUENCE</scope>
    <source>
        <strain evidence="15">Derf</strain>
        <tissue evidence="15">Whole organism</tissue>
    </source>
</reference>
<feature type="compositionally biased region" description="Low complexity" evidence="12">
    <location>
        <begin position="540"/>
        <end position="549"/>
    </location>
</feature>
<feature type="compositionally biased region" description="Low complexity" evidence="12">
    <location>
        <begin position="324"/>
        <end position="336"/>
    </location>
</feature>
<keyword evidence="3" id="KW-0677">Repeat</keyword>
<dbReference type="SUPFAM" id="SSF57716">
    <property type="entry name" value="Glucocorticoid receptor-like (DNA-binding domain)"/>
    <property type="match status" value="2"/>
</dbReference>
<dbReference type="AlphaFoldDB" id="A0A922IBP6"/>
<feature type="domain" description="LIM zinc-binding" evidence="13">
    <location>
        <begin position="100"/>
        <end position="161"/>
    </location>
</feature>
<evidence type="ECO:0000256" key="11">
    <source>
        <dbReference type="RuleBase" id="RU000682"/>
    </source>
</evidence>
<feature type="region of interest" description="Disordered" evidence="12">
    <location>
        <begin position="315"/>
        <end position="341"/>
    </location>
</feature>
<keyword evidence="16" id="KW-1185">Reference proteome</keyword>
<dbReference type="Gene3D" id="1.10.10.60">
    <property type="entry name" value="Homeodomain-like"/>
    <property type="match status" value="1"/>
</dbReference>
<evidence type="ECO:0000259" key="14">
    <source>
        <dbReference type="PROSITE" id="PS50071"/>
    </source>
</evidence>
<dbReference type="InterPro" id="IPR001356">
    <property type="entry name" value="HD"/>
</dbReference>
<dbReference type="PANTHER" id="PTHR24208:SF168">
    <property type="entry name" value="PROTEIN APTEROUS"/>
    <property type="match status" value="1"/>
</dbReference>
<feature type="region of interest" description="Disordered" evidence="12">
    <location>
        <begin position="368"/>
        <end position="513"/>
    </location>
</feature>
<evidence type="ECO:0000256" key="7">
    <source>
        <dbReference type="ARBA" id="ARBA00023155"/>
    </source>
</evidence>
<evidence type="ECO:0000313" key="16">
    <source>
        <dbReference type="Proteomes" id="UP000790347"/>
    </source>
</evidence>
<dbReference type="Proteomes" id="UP000790347">
    <property type="component" value="Unassembled WGS sequence"/>
</dbReference>
<feature type="compositionally biased region" description="Low complexity" evidence="12">
    <location>
        <begin position="451"/>
        <end position="460"/>
    </location>
</feature>
<dbReference type="CDD" id="cd00086">
    <property type="entry name" value="homeodomain"/>
    <property type="match status" value="1"/>
</dbReference>
<keyword evidence="4 10" id="KW-0862">Zinc</keyword>
<keyword evidence="5 10" id="KW-0440">LIM domain</keyword>
<comment type="caution">
    <text evidence="15">The sequence shown here is derived from an EMBL/GenBank/DDBJ whole genome shotgun (WGS) entry which is preliminary data.</text>
</comment>
<evidence type="ECO:0000256" key="10">
    <source>
        <dbReference type="PROSITE-ProRule" id="PRU00125"/>
    </source>
</evidence>
<feature type="compositionally biased region" description="Gly residues" evidence="12">
    <location>
        <begin position="377"/>
        <end position="396"/>
    </location>
</feature>
<proteinExistence type="predicted"/>
<dbReference type="FunFam" id="2.10.110.10:FF:000033">
    <property type="entry name" value="LIM/homeobox protein Lhx9 isoform X2"/>
    <property type="match status" value="1"/>
</dbReference>
<evidence type="ECO:0000256" key="4">
    <source>
        <dbReference type="ARBA" id="ARBA00022833"/>
    </source>
</evidence>
<accession>A0A922IBP6</accession>
<keyword evidence="8 9" id="KW-0539">Nucleus</keyword>
<dbReference type="PANTHER" id="PTHR24208">
    <property type="entry name" value="LIM/HOMEOBOX PROTEIN LHX"/>
    <property type="match status" value="1"/>
</dbReference>
<feature type="compositionally biased region" description="Low complexity" evidence="12">
    <location>
        <begin position="648"/>
        <end position="678"/>
    </location>
</feature>
<dbReference type="SUPFAM" id="SSF46689">
    <property type="entry name" value="Homeodomain-like"/>
    <property type="match status" value="1"/>
</dbReference>
<dbReference type="Pfam" id="PF00046">
    <property type="entry name" value="Homeodomain"/>
    <property type="match status" value="1"/>
</dbReference>
<dbReference type="GO" id="GO:0000981">
    <property type="term" value="F:DNA-binding transcription factor activity, RNA polymerase II-specific"/>
    <property type="evidence" value="ECO:0007669"/>
    <property type="project" value="InterPro"/>
</dbReference>
<dbReference type="PROSITE" id="PS50023">
    <property type="entry name" value="LIM_DOMAIN_2"/>
    <property type="match status" value="2"/>
</dbReference>
<evidence type="ECO:0000256" key="5">
    <source>
        <dbReference type="ARBA" id="ARBA00023038"/>
    </source>
</evidence>
<feature type="compositionally biased region" description="Basic residues" evidence="12">
    <location>
        <begin position="278"/>
        <end position="291"/>
    </location>
</feature>
<feature type="compositionally biased region" description="Low complexity" evidence="12">
    <location>
        <begin position="747"/>
        <end position="756"/>
    </location>
</feature>
<dbReference type="Pfam" id="PF00412">
    <property type="entry name" value="LIM"/>
    <property type="match status" value="2"/>
</dbReference>
<dbReference type="CDD" id="cd09369">
    <property type="entry name" value="LIM1_Lhx2_Lhx9"/>
    <property type="match status" value="1"/>
</dbReference>
<dbReference type="GO" id="GO:0005634">
    <property type="term" value="C:nucleus"/>
    <property type="evidence" value="ECO:0007669"/>
    <property type="project" value="UniProtKB-SubCell"/>
</dbReference>
<feature type="domain" description="Homeobox" evidence="14">
    <location>
        <begin position="559"/>
        <end position="619"/>
    </location>
</feature>
<dbReference type="PROSITE" id="PS00027">
    <property type="entry name" value="HOMEOBOX_1"/>
    <property type="match status" value="1"/>
</dbReference>
<feature type="region of interest" description="Disordered" evidence="12">
    <location>
        <begin position="1"/>
        <end position="23"/>
    </location>
</feature>
<comment type="subcellular location">
    <subcellularLocation>
        <location evidence="1 9 11">Nucleus</location>
    </subcellularLocation>
</comment>
<feature type="domain" description="LIM zinc-binding" evidence="13">
    <location>
        <begin position="162"/>
        <end position="225"/>
    </location>
</feature>
<evidence type="ECO:0000256" key="12">
    <source>
        <dbReference type="SAM" id="MobiDB-lite"/>
    </source>
</evidence>
<feature type="compositionally biased region" description="Polar residues" evidence="12">
    <location>
        <begin position="482"/>
        <end position="509"/>
    </location>
</feature>
<protein>
    <submittedName>
        <fullName evidence="15">LIM/homeobox protein Lhx2</fullName>
    </submittedName>
</protein>
<feature type="region of interest" description="Disordered" evidence="12">
    <location>
        <begin position="278"/>
        <end position="303"/>
    </location>
</feature>
<dbReference type="GO" id="GO:0000977">
    <property type="term" value="F:RNA polymerase II transcription regulatory region sequence-specific DNA binding"/>
    <property type="evidence" value="ECO:0007669"/>
    <property type="project" value="TreeGrafter"/>
</dbReference>
<feature type="compositionally biased region" description="Basic residues" evidence="12">
    <location>
        <begin position="737"/>
        <end position="746"/>
    </location>
</feature>
<name>A0A922IBP6_DERFA</name>
<dbReference type="EMBL" id="ASGP02000001">
    <property type="protein sequence ID" value="KAH9527837.1"/>
    <property type="molecule type" value="Genomic_DNA"/>
</dbReference>
<dbReference type="PROSITE" id="PS50071">
    <property type="entry name" value="HOMEOBOX_2"/>
    <property type="match status" value="1"/>
</dbReference>
<dbReference type="Gene3D" id="2.10.110.10">
    <property type="entry name" value="Cysteine Rich Protein"/>
    <property type="match status" value="2"/>
</dbReference>
<evidence type="ECO:0000256" key="3">
    <source>
        <dbReference type="ARBA" id="ARBA00022737"/>
    </source>
</evidence>
<evidence type="ECO:0000256" key="8">
    <source>
        <dbReference type="ARBA" id="ARBA00023242"/>
    </source>
</evidence>
<dbReference type="InterPro" id="IPR001781">
    <property type="entry name" value="Znf_LIM"/>
</dbReference>
<keyword evidence="6 9" id="KW-0238">DNA-binding</keyword>
<evidence type="ECO:0000256" key="1">
    <source>
        <dbReference type="ARBA" id="ARBA00004123"/>
    </source>
</evidence>
<dbReference type="OrthoDB" id="9990008at2759"/>
<evidence type="ECO:0000256" key="9">
    <source>
        <dbReference type="PROSITE-ProRule" id="PRU00108"/>
    </source>
</evidence>
<dbReference type="SMART" id="SM00132">
    <property type="entry name" value="LIM"/>
    <property type="match status" value="2"/>
</dbReference>
<evidence type="ECO:0000313" key="15">
    <source>
        <dbReference type="EMBL" id="KAH9527837.1"/>
    </source>
</evidence>
<keyword evidence="7 9" id="KW-0371">Homeobox</keyword>